<dbReference type="PROSITE" id="PS50928">
    <property type="entry name" value="ABC_TM1"/>
    <property type="match status" value="1"/>
</dbReference>
<keyword evidence="3 5" id="KW-1133">Transmembrane helix</keyword>
<feature type="transmembrane region" description="Helical" evidence="5">
    <location>
        <begin position="615"/>
        <end position="636"/>
    </location>
</feature>
<dbReference type="Proteomes" id="UP000009282">
    <property type="component" value="Chromosome"/>
</dbReference>
<protein>
    <submittedName>
        <fullName evidence="7">Putative phosphate ABC transporter, permease protein</fullName>
    </submittedName>
</protein>
<feature type="transmembrane region" description="Helical" evidence="5">
    <location>
        <begin position="524"/>
        <end position="546"/>
    </location>
</feature>
<evidence type="ECO:0000256" key="4">
    <source>
        <dbReference type="ARBA" id="ARBA00023136"/>
    </source>
</evidence>
<gene>
    <name evidence="7" type="primary">pstC</name>
    <name evidence="7" type="ordered locus">GNIT_2723</name>
</gene>
<sequence>MNQQEQHQFNTRRFRKDWVTQKVVTGFGWLVLATFLLLIWHIFSNAFPLFKSPKLVLENTSLLAETSKLSGIVELNNGVHYVAIDKCDLILLNASASGNESTELIEVKRFPFTCQHQILSQDQGDLSYIGVVSPNNLFELYRLSHEKQQYSLTLESSIGLNPKTINNEKPSAEKLKWEFSKSGNFVMLSQLENSTLNTYWFDKKHPSSFQHFIYQDVVQYKSIPRSRQLLVISNNIMSLFNSTNEVIDQQLLSRDVARIFLSRSQRSFFTQDPQHVLSKWIMLNEQGDFVFRHNEADISELDEAIEYMAFDSDSNAALVFSKAGNTAFVNRMTNELFRSQNLAFPASGLQWFGDRLYVFQGNKMHSLDIQNLQGITTIKSLFSEVWYEGYEEPAYVWQTSSATENYETKFSIVPLIVGSLKASFLALFVAIPLALGAAIYTSYFADPSVRQYLKPTIEMLEAVPSVVIGFIAAVWMVPIAEEFLLSVILFIVSLPVLLVTAALLQSRIANILDDKFDRRWEILVIALAVVLLGLFCFSLSDVWRFMLFGAPELGEQADTILNISKTTIVVAIALGVAISPSIYSLAEDALFEVPESIKQASFALGATRLQTLRRVIIAVALPSILSAIMLGFGRAFGETMIVLMVTGNTPISDWNILEGLRSMTANLAIELQESNVNSSHFNTLFLTASILFIFTFIVNTAAEILRKRLRKVYTDA</sequence>
<dbReference type="RefSeq" id="WP_014109693.1">
    <property type="nucleotide sequence ID" value="NC_016041.1"/>
</dbReference>
<evidence type="ECO:0000256" key="3">
    <source>
        <dbReference type="ARBA" id="ARBA00022989"/>
    </source>
</evidence>
<evidence type="ECO:0000259" key="6">
    <source>
        <dbReference type="PROSITE" id="PS50928"/>
    </source>
</evidence>
<dbReference type="KEGG" id="gni:GNIT_2723"/>
<feature type="transmembrane region" description="Helical" evidence="5">
    <location>
        <begin position="566"/>
        <end position="586"/>
    </location>
</feature>
<dbReference type="InterPro" id="IPR000515">
    <property type="entry name" value="MetI-like"/>
</dbReference>
<reference evidence="7 8" key="1">
    <citation type="journal article" date="2011" name="J. Bacteriol.">
        <title>Complete genome sequence of seawater bacterium Glaciecola nitratireducens FR1064T.</title>
        <authorList>
            <person name="Bian F."/>
            <person name="Qin Q.L."/>
            <person name="Xie B.B."/>
            <person name="Shu Y.L."/>
            <person name="Zhang X.Y."/>
            <person name="Yu Y."/>
            <person name="Chen B."/>
            <person name="Chen X.L."/>
            <person name="Zhou B.C."/>
            <person name="Zhang Y.Z."/>
        </authorList>
    </citation>
    <scope>NUCLEOTIDE SEQUENCE [LARGE SCALE GENOMIC DNA]</scope>
    <source>
        <strain evidence="8">JCM 12485 / KCTC 12276 / FR1064</strain>
    </source>
</reference>
<keyword evidence="8" id="KW-1185">Reference proteome</keyword>
<feature type="transmembrane region" description="Helical" evidence="5">
    <location>
        <begin position="23"/>
        <end position="43"/>
    </location>
</feature>
<dbReference type="PANTHER" id="PTHR42727:SF1">
    <property type="entry name" value="PHOSPHATE TRANSPORT SYSTEM PERMEASE"/>
    <property type="match status" value="1"/>
</dbReference>
<accession>G4QMQ1</accession>
<dbReference type="CDD" id="cd06261">
    <property type="entry name" value="TM_PBP2"/>
    <property type="match status" value="1"/>
</dbReference>
<evidence type="ECO:0000256" key="1">
    <source>
        <dbReference type="ARBA" id="ARBA00004651"/>
    </source>
</evidence>
<dbReference type="Gene3D" id="1.10.3720.10">
    <property type="entry name" value="MetI-like"/>
    <property type="match status" value="1"/>
</dbReference>
<feature type="transmembrane region" description="Helical" evidence="5">
    <location>
        <begin position="483"/>
        <end position="504"/>
    </location>
</feature>
<organism evidence="7 8">
    <name type="scientific">Glaciecola nitratireducens (strain JCM 12485 / KCTC 12276 / FR1064)</name>
    <dbReference type="NCBI Taxonomy" id="1085623"/>
    <lineage>
        <taxon>Bacteria</taxon>
        <taxon>Pseudomonadati</taxon>
        <taxon>Pseudomonadota</taxon>
        <taxon>Gammaproteobacteria</taxon>
        <taxon>Alteromonadales</taxon>
        <taxon>Alteromonadaceae</taxon>
        <taxon>Brumicola</taxon>
    </lineage>
</organism>
<comment type="subcellular location">
    <subcellularLocation>
        <location evidence="1 5">Cell membrane</location>
        <topology evidence="1 5">Multi-pass membrane protein</topology>
    </subcellularLocation>
</comment>
<keyword evidence="2 5" id="KW-0812">Transmembrane</keyword>
<dbReference type="OrthoDB" id="9785113at2"/>
<dbReference type="eggNOG" id="COG4590">
    <property type="taxonomic scope" value="Bacteria"/>
</dbReference>
<evidence type="ECO:0000256" key="5">
    <source>
        <dbReference type="RuleBase" id="RU363032"/>
    </source>
</evidence>
<dbReference type="GO" id="GO:0055085">
    <property type="term" value="P:transmembrane transport"/>
    <property type="evidence" value="ECO:0007669"/>
    <property type="project" value="InterPro"/>
</dbReference>
<dbReference type="PANTHER" id="PTHR42727">
    <property type="entry name" value="PHOSPHATE TRANSPORT SYSTEM PERMEASE PROTEIN"/>
    <property type="match status" value="1"/>
</dbReference>
<dbReference type="InterPro" id="IPR035906">
    <property type="entry name" value="MetI-like_sf"/>
</dbReference>
<comment type="similarity">
    <text evidence="5">Belongs to the binding-protein-dependent transport system permease family.</text>
</comment>
<dbReference type="STRING" id="1085623.GNIT_2723"/>
<evidence type="ECO:0000256" key="2">
    <source>
        <dbReference type="ARBA" id="ARBA00022692"/>
    </source>
</evidence>
<dbReference type="GO" id="GO:0005886">
    <property type="term" value="C:plasma membrane"/>
    <property type="evidence" value="ECO:0007669"/>
    <property type="project" value="UniProtKB-SubCell"/>
</dbReference>
<dbReference type="SUPFAM" id="SSF161098">
    <property type="entry name" value="MetI-like"/>
    <property type="match status" value="1"/>
</dbReference>
<proteinExistence type="inferred from homology"/>
<feature type="transmembrane region" description="Helical" evidence="5">
    <location>
        <begin position="681"/>
        <end position="702"/>
    </location>
</feature>
<dbReference type="AlphaFoldDB" id="G4QMQ1"/>
<evidence type="ECO:0000313" key="8">
    <source>
        <dbReference type="Proteomes" id="UP000009282"/>
    </source>
</evidence>
<keyword evidence="5" id="KW-0813">Transport</keyword>
<feature type="transmembrane region" description="Helical" evidence="5">
    <location>
        <begin position="424"/>
        <end position="445"/>
    </location>
</feature>
<dbReference type="HOGENOM" id="CLU_013803_0_0_6"/>
<feature type="transmembrane region" description="Helical" evidence="5">
    <location>
        <begin position="457"/>
        <end position="477"/>
    </location>
</feature>
<evidence type="ECO:0000313" key="7">
    <source>
        <dbReference type="EMBL" id="AEP30820.1"/>
    </source>
</evidence>
<dbReference type="EMBL" id="CP003060">
    <property type="protein sequence ID" value="AEP30820.1"/>
    <property type="molecule type" value="Genomic_DNA"/>
</dbReference>
<dbReference type="Pfam" id="PF00528">
    <property type="entry name" value="BPD_transp_1"/>
    <property type="match status" value="1"/>
</dbReference>
<keyword evidence="4 5" id="KW-0472">Membrane</keyword>
<name>G4QMQ1_GLANF</name>
<feature type="domain" description="ABC transmembrane type-1" evidence="6">
    <location>
        <begin position="416"/>
        <end position="702"/>
    </location>
</feature>